<comment type="caution">
    <text evidence="1">The sequence shown here is derived from an EMBL/GenBank/DDBJ whole genome shotgun (WGS) entry which is preliminary data.</text>
</comment>
<sequence>MVSIYSLQKLEQSSLFDMMAGELSQLPCEKGVALTDEVWRIQTQTQVVSLDFSLFSKNHTRFAESVTVSYDKQTFELDLPDVAKLLWLHGVKAKNANYRTLQGVFNFIALVFSYVTSQKSNILDGTNISDFYGFCLTQNVTPMGITKRLSAPAFKSRFQPLTLLSLKQSLRQFGIEGILGQVTLKTNLKALDNACMSLLNMTRNEYKEGGSFNFLGLDIGKHYIDHCYNIFEAHAPFISALRQTVYWWQQEGILHPDLQIKGQRKNTNVVANVLFGHTPDKAMVARCDRLSLDKCQLSELLIHTVFRDFYTEALRKVVAFDFANMNRVVQALELPERYDTQEFVRSLIFVELFGEQSKPKQAIIEEYRSVMTRANTPWSLSQVEIEGRLNEILDELAPSLPKTAKGMRQFFKKSVAALPISLKNHAQGGMAYFNKVSSLVEDAGVTCFAGLTGWRASEYGFPLTSIEITSNPDPIDNYYTPFRLYVRWKVPKTSGETLLDREITLGTYILAEQLAIMNNSGSSRPALYQTTNDNQIKESGKSISKAVPSAWTHFVNHYCLFVDIDRWEILKNNDKLNEKDAAEFQRLTTLYKFDSTNLKTLIRMKNELRQALPRTSLCLETGPQKSFGTQLSLYAQGKAPPDITEMFDSALSSNTMEEVKSGEVLLDTSAVRFVRGEFLADAAYPTPHALRHIWAEAVLRRYRGDVGRFIRANFKHIDERFFMAYLRNKEMKAIHQVASRQVINSVVRQQISNLQDNERAYAGGFDRFLSKAVSITKVYTHEERMQLADKISKDRITAIKSNPWGTCLLRQGTNELAKCSVDGEPQRQNASPSLCLGCLNANVSEGNFNGIVVYTKQDVLACRNPDLPWFIKEPHVRTVNLALKRVKELRGDKANPKYDKFIQHLESSLELAEQNKGNTA</sequence>
<name>A0ABQ1TZH8_9GAMM</name>
<keyword evidence="2" id="KW-1185">Reference proteome</keyword>
<dbReference type="EMBL" id="BMIT01000017">
    <property type="protein sequence ID" value="GGF07454.1"/>
    <property type="molecule type" value="Genomic_DNA"/>
</dbReference>
<gene>
    <name evidence="1" type="ORF">GCM10008027_35440</name>
</gene>
<evidence type="ECO:0000313" key="1">
    <source>
        <dbReference type="EMBL" id="GGF07454.1"/>
    </source>
</evidence>
<dbReference type="Proteomes" id="UP000638462">
    <property type="component" value="Unassembled WGS sequence"/>
</dbReference>
<reference evidence="2" key="1">
    <citation type="journal article" date="2019" name="Int. J. Syst. Evol. Microbiol.">
        <title>The Global Catalogue of Microorganisms (GCM) 10K type strain sequencing project: providing services to taxonomists for standard genome sequencing and annotation.</title>
        <authorList>
            <consortium name="The Broad Institute Genomics Platform"/>
            <consortium name="The Broad Institute Genome Sequencing Center for Infectious Disease"/>
            <person name="Wu L."/>
            <person name="Ma J."/>
        </authorList>
    </citation>
    <scope>NUCLEOTIDE SEQUENCE [LARGE SCALE GENOMIC DNA]</scope>
    <source>
        <strain evidence="2">CGMCC 1.15394</strain>
    </source>
</reference>
<accession>A0ABQ1TZH8</accession>
<proteinExistence type="predicted"/>
<evidence type="ECO:0000313" key="2">
    <source>
        <dbReference type="Proteomes" id="UP000638462"/>
    </source>
</evidence>
<organism evidence="1 2">
    <name type="scientific">Pseudoalteromonas gelatinilytica</name>
    <dbReference type="NCBI Taxonomy" id="1703256"/>
    <lineage>
        <taxon>Bacteria</taxon>
        <taxon>Pseudomonadati</taxon>
        <taxon>Pseudomonadota</taxon>
        <taxon>Gammaproteobacteria</taxon>
        <taxon>Alteromonadales</taxon>
        <taxon>Pseudoalteromonadaceae</taxon>
        <taxon>Pseudoalteromonas</taxon>
    </lineage>
</organism>
<protein>
    <submittedName>
        <fullName evidence="1">Uncharacterized protein</fullName>
    </submittedName>
</protein>
<dbReference type="RefSeq" id="WP_188730708.1">
    <property type="nucleotide sequence ID" value="NZ_BMIT01000017.1"/>
</dbReference>